<name>A0A1B7KWK6_PARTM</name>
<dbReference type="InterPro" id="IPR003497">
    <property type="entry name" value="BRO_N_domain"/>
</dbReference>
<protein>
    <submittedName>
        <fullName evidence="2">Antirepressor</fullName>
    </submittedName>
</protein>
<evidence type="ECO:0000313" key="3">
    <source>
        <dbReference type="Proteomes" id="UP000078290"/>
    </source>
</evidence>
<dbReference type="AlphaFoldDB" id="A0A1B7KWK6"/>
<dbReference type="PANTHER" id="PTHR36180:SF2">
    <property type="entry name" value="BRO FAMILY PROTEIN"/>
    <property type="match status" value="1"/>
</dbReference>
<dbReference type="Pfam" id="PF02498">
    <property type="entry name" value="Bro-N"/>
    <property type="match status" value="1"/>
</dbReference>
<dbReference type="RefSeq" id="WP_064549845.1">
    <property type="nucleotide sequence ID" value="NZ_LXMA01000001.1"/>
</dbReference>
<proteinExistence type="predicted"/>
<dbReference type="PROSITE" id="PS51750">
    <property type="entry name" value="BRO_N"/>
    <property type="match status" value="1"/>
</dbReference>
<feature type="domain" description="Bro-N" evidence="1">
    <location>
        <begin position="1"/>
        <end position="118"/>
    </location>
</feature>
<dbReference type="Proteomes" id="UP000078290">
    <property type="component" value="Unassembled WGS sequence"/>
</dbReference>
<accession>A0A1B7KWK6</accession>
<dbReference type="InterPro" id="IPR005039">
    <property type="entry name" value="Ant_C"/>
</dbReference>
<dbReference type="GO" id="GO:0003677">
    <property type="term" value="F:DNA binding"/>
    <property type="evidence" value="ECO:0007669"/>
    <property type="project" value="InterPro"/>
</dbReference>
<organism evidence="2 3">
    <name type="scientific">Parageobacillus thermoglucosidasius</name>
    <name type="common">Geobacillus thermoglucosidasius</name>
    <dbReference type="NCBI Taxonomy" id="1426"/>
    <lineage>
        <taxon>Bacteria</taxon>
        <taxon>Bacillati</taxon>
        <taxon>Bacillota</taxon>
        <taxon>Bacilli</taxon>
        <taxon>Bacillales</taxon>
        <taxon>Anoxybacillaceae</taxon>
        <taxon>Parageobacillus</taxon>
    </lineage>
</organism>
<comment type="caution">
    <text evidence="2">The sequence shown here is derived from an EMBL/GenBank/DDBJ whole genome shotgun (WGS) entry which is preliminary data.</text>
</comment>
<dbReference type="Pfam" id="PF03374">
    <property type="entry name" value="ANT"/>
    <property type="match status" value="1"/>
</dbReference>
<sequence length="267" mass="30937">MSQLQSFSLFRHPMFGELPVLVVDGVEWFGATEAAKSLSFGNPYDAIKNHVDKDDLADHEVIDRLGRRQSKKFVNESGLYSLIFGAAKQGNNPEIKEKAKRFKRWVTSEVLPSIRKHGAYMTEDVLERSIQDPDFMIGLLTALKDERQKRLAAEQKVEEQKPLVTFAETCMKSEKSLLVREVAKLCTKQGIKIGERQLWQKLRDWGLVFKNRNEPKQEYMNRGYFEVSQGVKENEKGVFTWLTMRVTPKGQMYIIDRLKKEMEVTRT</sequence>
<gene>
    <name evidence="2" type="ORF">A7K69_02130</name>
</gene>
<dbReference type="PANTHER" id="PTHR36180">
    <property type="entry name" value="DNA-BINDING PROTEIN-RELATED-RELATED"/>
    <property type="match status" value="1"/>
</dbReference>
<reference evidence="3" key="1">
    <citation type="submission" date="2016-05" db="EMBL/GenBank/DDBJ databases">
        <authorList>
            <person name="Wang W."/>
            <person name="Zhu L."/>
        </authorList>
    </citation>
    <scope>NUCLEOTIDE SEQUENCE [LARGE SCALE GENOMIC DNA]</scope>
    <source>
        <strain evidence="3">W-2</strain>
    </source>
</reference>
<evidence type="ECO:0000259" key="1">
    <source>
        <dbReference type="PROSITE" id="PS51750"/>
    </source>
</evidence>
<dbReference type="EMBL" id="LXMA01000001">
    <property type="protein sequence ID" value="OAT74530.1"/>
    <property type="molecule type" value="Genomic_DNA"/>
</dbReference>
<evidence type="ECO:0000313" key="2">
    <source>
        <dbReference type="EMBL" id="OAT74530.1"/>
    </source>
</evidence>
<dbReference type="OrthoDB" id="9812611at2"/>
<dbReference type="SMART" id="SM01040">
    <property type="entry name" value="Bro-N"/>
    <property type="match status" value="1"/>
</dbReference>